<evidence type="ECO:0008006" key="3">
    <source>
        <dbReference type="Google" id="ProtNLM"/>
    </source>
</evidence>
<proteinExistence type="predicted"/>
<sequence>MYQRNDTNCLRLVAEEVQKIILADFFKPKPDVQELKAKQDVTGLIRALQYKRDSDVRWAAASALGTIGGEIAVGPLIQALQDKFVRWEAASALERIGEPAVEPLTQALNSKDVYVRKAVQKTLQNIDLNEPGCCSSILPGLNLGSLRTKQPAISSSRDVEESQAWLASPGSST</sequence>
<dbReference type="Pfam" id="PF13646">
    <property type="entry name" value="HEAT_2"/>
    <property type="match status" value="1"/>
</dbReference>
<dbReference type="InterPro" id="IPR004155">
    <property type="entry name" value="PBS_lyase_HEAT"/>
</dbReference>
<dbReference type="InterPro" id="IPR011989">
    <property type="entry name" value="ARM-like"/>
</dbReference>
<dbReference type="SMART" id="SM00567">
    <property type="entry name" value="EZ_HEAT"/>
    <property type="match status" value="2"/>
</dbReference>
<protein>
    <recommendedName>
        <fullName evidence="3">HEAT repeat domain-containing protein</fullName>
    </recommendedName>
</protein>
<reference evidence="2" key="1">
    <citation type="journal article" date="2014" name="Front. Microbiol.">
        <title>High frequency of phylogenetically diverse reductive dehalogenase-homologous genes in deep subseafloor sedimentary metagenomes.</title>
        <authorList>
            <person name="Kawai M."/>
            <person name="Futagami T."/>
            <person name="Toyoda A."/>
            <person name="Takaki Y."/>
            <person name="Nishi S."/>
            <person name="Hori S."/>
            <person name="Arai W."/>
            <person name="Tsubouchi T."/>
            <person name="Morono Y."/>
            <person name="Uchiyama I."/>
            <person name="Ito T."/>
            <person name="Fujiyama A."/>
            <person name="Inagaki F."/>
            <person name="Takami H."/>
        </authorList>
    </citation>
    <scope>NUCLEOTIDE SEQUENCE</scope>
    <source>
        <strain evidence="2">Expedition CK06-06</strain>
    </source>
</reference>
<dbReference type="PANTHER" id="PTHR12697">
    <property type="entry name" value="PBS LYASE HEAT-LIKE PROTEIN"/>
    <property type="match status" value="1"/>
</dbReference>
<comment type="caution">
    <text evidence="2">The sequence shown here is derived from an EMBL/GenBank/DDBJ whole genome shotgun (WGS) entry which is preliminary data.</text>
</comment>
<dbReference type="PANTHER" id="PTHR12697:SF5">
    <property type="entry name" value="DEOXYHYPUSINE HYDROXYLASE"/>
    <property type="match status" value="1"/>
</dbReference>
<name>X0S7I8_9ZZZZ</name>
<dbReference type="SUPFAM" id="SSF48371">
    <property type="entry name" value="ARM repeat"/>
    <property type="match status" value="1"/>
</dbReference>
<feature type="region of interest" description="Disordered" evidence="1">
    <location>
        <begin position="152"/>
        <end position="173"/>
    </location>
</feature>
<dbReference type="GO" id="GO:0016491">
    <property type="term" value="F:oxidoreductase activity"/>
    <property type="evidence" value="ECO:0007669"/>
    <property type="project" value="TreeGrafter"/>
</dbReference>
<dbReference type="AlphaFoldDB" id="X0S7I8"/>
<dbReference type="EMBL" id="BARS01002680">
    <property type="protein sequence ID" value="GAF71181.1"/>
    <property type="molecule type" value="Genomic_DNA"/>
</dbReference>
<gene>
    <name evidence="2" type="ORF">S01H1_05143</name>
</gene>
<evidence type="ECO:0000313" key="2">
    <source>
        <dbReference type="EMBL" id="GAF71181.1"/>
    </source>
</evidence>
<dbReference type="Gene3D" id="1.25.10.10">
    <property type="entry name" value="Leucine-rich Repeat Variant"/>
    <property type="match status" value="1"/>
</dbReference>
<organism evidence="2">
    <name type="scientific">marine sediment metagenome</name>
    <dbReference type="NCBI Taxonomy" id="412755"/>
    <lineage>
        <taxon>unclassified sequences</taxon>
        <taxon>metagenomes</taxon>
        <taxon>ecological metagenomes</taxon>
    </lineage>
</organism>
<evidence type="ECO:0000256" key="1">
    <source>
        <dbReference type="SAM" id="MobiDB-lite"/>
    </source>
</evidence>
<dbReference type="InterPro" id="IPR016024">
    <property type="entry name" value="ARM-type_fold"/>
</dbReference>
<accession>X0S7I8</accession>